<comment type="caution">
    <text evidence="2">The sequence shown here is derived from an EMBL/GenBank/DDBJ whole genome shotgun (WGS) entry which is preliminary data.</text>
</comment>
<keyword evidence="3" id="KW-1185">Reference proteome</keyword>
<feature type="compositionally biased region" description="Low complexity" evidence="1">
    <location>
        <begin position="86"/>
        <end position="96"/>
    </location>
</feature>
<evidence type="ECO:0000313" key="2">
    <source>
        <dbReference type="EMBL" id="GAA2939220.1"/>
    </source>
</evidence>
<reference evidence="3" key="1">
    <citation type="journal article" date="2019" name="Int. J. Syst. Evol. Microbiol.">
        <title>The Global Catalogue of Microorganisms (GCM) 10K type strain sequencing project: providing services to taxonomists for standard genome sequencing and annotation.</title>
        <authorList>
            <consortium name="The Broad Institute Genomics Platform"/>
            <consortium name="The Broad Institute Genome Sequencing Center for Infectious Disease"/>
            <person name="Wu L."/>
            <person name="Ma J."/>
        </authorList>
    </citation>
    <scope>NUCLEOTIDE SEQUENCE [LARGE SCALE GENOMIC DNA]</scope>
    <source>
        <strain evidence="3">JCM 9088</strain>
    </source>
</reference>
<evidence type="ECO:0000256" key="1">
    <source>
        <dbReference type="SAM" id="MobiDB-lite"/>
    </source>
</evidence>
<proteinExistence type="predicted"/>
<feature type="compositionally biased region" description="Low complexity" evidence="1">
    <location>
        <begin position="49"/>
        <end position="60"/>
    </location>
</feature>
<protein>
    <submittedName>
        <fullName evidence="2">Uncharacterized protein</fullName>
    </submittedName>
</protein>
<accession>A0ABP6JN72</accession>
<sequence length="120" mass="12467">MRTVAKTVAPPVSPTASLRCPAATGGMPAGPWPPTFRAASASARRRGGTAEATRTGTDETCTPDSSGRASEKRSGNPGLALPHRATSGTRTGTTSGKEADARRRRHIREKQKPQVTASES</sequence>
<evidence type="ECO:0000313" key="3">
    <source>
        <dbReference type="Proteomes" id="UP001500403"/>
    </source>
</evidence>
<gene>
    <name evidence="2" type="ORF">GCM10010446_25820</name>
</gene>
<feature type="region of interest" description="Disordered" evidence="1">
    <location>
        <begin position="1"/>
        <end position="120"/>
    </location>
</feature>
<dbReference type="Proteomes" id="UP001500403">
    <property type="component" value="Unassembled WGS sequence"/>
</dbReference>
<name>A0ABP6JN72_9ACTN</name>
<dbReference type="EMBL" id="BAAAUD010000025">
    <property type="protein sequence ID" value="GAA2939220.1"/>
    <property type="molecule type" value="Genomic_DNA"/>
</dbReference>
<organism evidence="2 3">
    <name type="scientific">Streptomyces enissocaesilis</name>
    <dbReference type="NCBI Taxonomy" id="332589"/>
    <lineage>
        <taxon>Bacteria</taxon>
        <taxon>Bacillati</taxon>
        <taxon>Actinomycetota</taxon>
        <taxon>Actinomycetes</taxon>
        <taxon>Kitasatosporales</taxon>
        <taxon>Streptomycetaceae</taxon>
        <taxon>Streptomyces</taxon>
        <taxon>Streptomyces rochei group</taxon>
    </lineage>
</organism>